<comment type="similarity">
    <text evidence="16 17">Belongs to the NqrC family.</text>
</comment>
<keyword evidence="13 16" id="KW-0830">Ubiquinone</keyword>
<dbReference type="Proteomes" id="UP000317839">
    <property type="component" value="Unassembled WGS sequence"/>
</dbReference>
<evidence type="ECO:0000256" key="8">
    <source>
        <dbReference type="ARBA" id="ARBA00022967"/>
    </source>
</evidence>
<keyword evidence="8 16" id="KW-1278">Translocase</keyword>
<dbReference type="GO" id="GO:0005886">
    <property type="term" value="C:plasma membrane"/>
    <property type="evidence" value="ECO:0007669"/>
    <property type="project" value="UniProtKB-SubCell"/>
</dbReference>
<dbReference type="AlphaFoldDB" id="A0A545TBU3"/>
<keyword evidence="4 16" id="KW-0597">Phosphoprotein</keyword>
<evidence type="ECO:0000313" key="20">
    <source>
        <dbReference type="Proteomes" id="UP000317839"/>
    </source>
</evidence>
<protein>
    <recommendedName>
        <fullName evidence="16 17">Na(+)-translocating NADH-quinone reductase subunit C</fullName>
        <shortName evidence="16 17">Na(+)-NQR subunit C</shortName>
        <shortName evidence="16 17">Na(+)-translocating NQR subunit C</shortName>
        <ecNumber evidence="16 17">7.2.1.1</ecNumber>
    </recommendedName>
    <alternativeName>
        <fullName evidence="16 17">NQR complex subunit C</fullName>
    </alternativeName>
    <alternativeName>
        <fullName evidence="16 17">NQR-1 subunit C</fullName>
    </alternativeName>
</protein>
<evidence type="ECO:0000256" key="7">
    <source>
        <dbReference type="ARBA" id="ARBA00022692"/>
    </source>
</evidence>
<comment type="cofactor">
    <cofactor evidence="16 17">
        <name>FMN</name>
        <dbReference type="ChEBI" id="CHEBI:58210"/>
    </cofactor>
</comment>
<keyword evidence="6 16" id="KW-0288">FMN</keyword>
<feature type="domain" description="FMN-binding" evidence="18">
    <location>
        <begin position="141"/>
        <end position="237"/>
    </location>
</feature>
<evidence type="ECO:0000256" key="3">
    <source>
        <dbReference type="ARBA" id="ARBA00022519"/>
    </source>
</evidence>
<proteinExistence type="inferred from homology"/>
<evidence type="ECO:0000256" key="17">
    <source>
        <dbReference type="PIRNR" id="PIRNR009437"/>
    </source>
</evidence>
<dbReference type="PANTHER" id="PTHR37838">
    <property type="entry name" value="NA(+)-TRANSLOCATING NADH-QUINONE REDUCTASE SUBUNIT C"/>
    <property type="match status" value="1"/>
</dbReference>
<evidence type="ECO:0000259" key="18">
    <source>
        <dbReference type="SMART" id="SM00900"/>
    </source>
</evidence>
<comment type="caution">
    <text evidence="16">Lacks conserved residue(s) required for the propagation of feature annotation.</text>
</comment>
<organism evidence="19 20">
    <name type="scientific">Aliikangiella marina</name>
    <dbReference type="NCBI Taxonomy" id="1712262"/>
    <lineage>
        <taxon>Bacteria</taxon>
        <taxon>Pseudomonadati</taxon>
        <taxon>Pseudomonadota</taxon>
        <taxon>Gammaproteobacteria</taxon>
        <taxon>Oceanospirillales</taxon>
        <taxon>Pleioneaceae</taxon>
        <taxon>Aliikangiella</taxon>
    </lineage>
</organism>
<dbReference type="NCBIfam" id="NF003749">
    <property type="entry name" value="PRK05346.1-5"/>
    <property type="match status" value="1"/>
</dbReference>
<dbReference type="HAMAP" id="MF_00427">
    <property type="entry name" value="NqrC"/>
    <property type="match status" value="1"/>
</dbReference>
<keyword evidence="3" id="KW-0997">Cell inner membrane</keyword>
<evidence type="ECO:0000256" key="16">
    <source>
        <dbReference type="HAMAP-Rule" id="MF_00427"/>
    </source>
</evidence>
<evidence type="ECO:0000256" key="6">
    <source>
        <dbReference type="ARBA" id="ARBA00022643"/>
    </source>
</evidence>
<keyword evidence="7 16" id="KW-0812">Transmembrane</keyword>
<evidence type="ECO:0000256" key="10">
    <source>
        <dbReference type="ARBA" id="ARBA00023027"/>
    </source>
</evidence>
<evidence type="ECO:0000256" key="1">
    <source>
        <dbReference type="ARBA" id="ARBA00022448"/>
    </source>
</evidence>
<dbReference type="EMBL" id="VIKR01000002">
    <property type="protein sequence ID" value="TQV74671.1"/>
    <property type="molecule type" value="Genomic_DNA"/>
</dbReference>
<accession>A0A545TBU3</accession>
<feature type="transmembrane region" description="Helical" evidence="16">
    <location>
        <begin position="12"/>
        <end position="33"/>
    </location>
</feature>
<dbReference type="EC" id="7.2.1.1" evidence="16 17"/>
<dbReference type="InterPro" id="IPR010204">
    <property type="entry name" value="NqrC"/>
</dbReference>
<dbReference type="InterPro" id="IPR007329">
    <property type="entry name" value="FMN-bd"/>
</dbReference>
<comment type="catalytic activity">
    <reaction evidence="16 17">
        <text>a ubiquinone + n Na(+)(in) + NADH + H(+) = a ubiquinol + n Na(+)(out) + NAD(+)</text>
        <dbReference type="Rhea" id="RHEA:47748"/>
        <dbReference type="Rhea" id="RHEA-COMP:9565"/>
        <dbReference type="Rhea" id="RHEA-COMP:9566"/>
        <dbReference type="ChEBI" id="CHEBI:15378"/>
        <dbReference type="ChEBI" id="CHEBI:16389"/>
        <dbReference type="ChEBI" id="CHEBI:17976"/>
        <dbReference type="ChEBI" id="CHEBI:29101"/>
        <dbReference type="ChEBI" id="CHEBI:57540"/>
        <dbReference type="ChEBI" id="CHEBI:57945"/>
        <dbReference type="EC" id="7.2.1.1"/>
    </reaction>
</comment>
<reference evidence="19 20" key="1">
    <citation type="submission" date="2019-06" db="EMBL/GenBank/DDBJ databases">
        <title>Draft genome of Aliikangiella marina GYP-15.</title>
        <authorList>
            <person name="Wang G."/>
        </authorList>
    </citation>
    <scope>NUCLEOTIDE SEQUENCE [LARGE SCALE GENOMIC DNA]</scope>
    <source>
        <strain evidence="19 20">GYP-15</strain>
    </source>
</reference>
<evidence type="ECO:0000256" key="5">
    <source>
        <dbReference type="ARBA" id="ARBA00022630"/>
    </source>
</evidence>
<evidence type="ECO:0000256" key="13">
    <source>
        <dbReference type="ARBA" id="ARBA00023075"/>
    </source>
</evidence>
<feature type="modified residue" description="FMN phosphoryl threonine" evidence="16">
    <location>
        <position position="220"/>
    </location>
</feature>
<dbReference type="RefSeq" id="WP_142941285.1">
    <property type="nucleotide sequence ID" value="NZ_VIKR01000002.1"/>
</dbReference>
<evidence type="ECO:0000256" key="12">
    <source>
        <dbReference type="ARBA" id="ARBA00023065"/>
    </source>
</evidence>
<gene>
    <name evidence="16" type="primary">nqrC</name>
    <name evidence="19" type="ORF">FLL45_06835</name>
</gene>
<keyword evidence="2 16" id="KW-1003">Cell membrane</keyword>
<keyword evidence="20" id="KW-1185">Reference proteome</keyword>
<evidence type="ECO:0000256" key="9">
    <source>
        <dbReference type="ARBA" id="ARBA00022989"/>
    </source>
</evidence>
<evidence type="ECO:0000313" key="19">
    <source>
        <dbReference type="EMBL" id="TQV74671.1"/>
    </source>
</evidence>
<name>A0A545TBU3_9GAMM</name>
<keyword evidence="15 16" id="KW-0739">Sodium transport</keyword>
<dbReference type="OrthoDB" id="9786835at2"/>
<evidence type="ECO:0000256" key="15">
    <source>
        <dbReference type="ARBA" id="ARBA00023201"/>
    </source>
</evidence>
<dbReference type="PANTHER" id="PTHR37838:SF1">
    <property type="entry name" value="NA(+)-TRANSLOCATING NADH-QUINONE REDUCTASE SUBUNIT C"/>
    <property type="match status" value="1"/>
</dbReference>
<keyword evidence="12 16" id="KW-0406">Ion transport</keyword>
<dbReference type="GO" id="GO:0016655">
    <property type="term" value="F:oxidoreductase activity, acting on NAD(P)H, quinone or similar compound as acceptor"/>
    <property type="evidence" value="ECO:0007669"/>
    <property type="project" value="UniProtKB-UniRule"/>
</dbReference>
<comment type="caution">
    <text evidence="19">The sequence shown here is derived from an EMBL/GenBank/DDBJ whole genome shotgun (WGS) entry which is preliminary data.</text>
</comment>
<comment type="subcellular location">
    <subcellularLocation>
        <location evidence="16">Cell membrane</location>
        <topology evidence="16">Single-pass membrane protein</topology>
    </subcellularLocation>
</comment>
<keyword evidence="1 16" id="KW-0813">Transport</keyword>
<evidence type="ECO:0000256" key="4">
    <source>
        <dbReference type="ARBA" id="ARBA00022553"/>
    </source>
</evidence>
<evidence type="ECO:0000256" key="11">
    <source>
        <dbReference type="ARBA" id="ARBA00023053"/>
    </source>
</evidence>
<dbReference type="GO" id="GO:0006814">
    <property type="term" value="P:sodium ion transport"/>
    <property type="evidence" value="ECO:0007669"/>
    <property type="project" value="UniProtKB-UniRule"/>
</dbReference>
<dbReference type="PIRSF" id="PIRSF009437">
    <property type="entry name" value="NQR-1_subunit_C"/>
    <property type="match status" value="1"/>
</dbReference>
<evidence type="ECO:0000256" key="14">
    <source>
        <dbReference type="ARBA" id="ARBA00023136"/>
    </source>
</evidence>
<dbReference type="GO" id="GO:0010181">
    <property type="term" value="F:FMN binding"/>
    <property type="evidence" value="ECO:0007669"/>
    <property type="project" value="UniProtKB-UniRule"/>
</dbReference>
<keyword evidence="14 16" id="KW-0472">Membrane</keyword>
<evidence type="ECO:0000256" key="2">
    <source>
        <dbReference type="ARBA" id="ARBA00022475"/>
    </source>
</evidence>
<comment type="subunit">
    <text evidence="16 17">Composed of six subunits; NqrA, NqrB, NqrC, NqrD, NqrE and NqrF.</text>
</comment>
<keyword evidence="10 16" id="KW-0520">NAD</keyword>
<keyword evidence="11 16" id="KW-0915">Sodium</keyword>
<keyword evidence="5 16" id="KW-0285">Flavoprotein</keyword>
<dbReference type="NCBIfam" id="TIGR01938">
    <property type="entry name" value="nqrC"/>
    <property type="match status" value="1"/>
</dbReference>
<keyword evidence="9 16" id="KW-1133">Transmembrane helix</keyword>
<dbReference type="SMART" id="SM00900">
    <property type="entry name" value="FMN_bind"/>
    <property type="match status" value="1"/>
</dbReference>
<comment type="function">
    <text evidence="16">NQR complex catalyzes the reduction of ubiquinone-1 to ubiquinol by two successive reactions, coupled with the transport of Na(+) ions from the cytoplasm to the periplasm. NqrA to NqrE are probably involved in the second step, the conversion of ubisemiquinone to ubiquinol.</text>
</comment>
<sequence length="253" mass="27634">MPANNDSFLKTIIVAVALCLVCSILVSGTAVSLKETQKSNAVLDKKKNILMAANLLTEGADLKELFGKVEQKFVDLETGAFVEIENPEAFNQRQRAKDPNLSVAIEEDIAKIRRRSKIASVYLVRDGDKVEKIILPIHGSGLFSTLYGFVALESDKQTVVGLKFYEHGETPGLGGEVDNPMWLAKWPGKQLLDEKGNTVLTLVKTSASNNREVDALSGATWTTSGVENMLTYWLGEQGFGPFLSRLDVTKGEA</sequence>
<dbReference type="Pfam" id="PF04205">
    <property type="entry name" value="FMN_bind"/>
    <property type="match status" value="1"/>
</dbReference>